<feature type="domain" description="Shikimate dehydrogenase substrate binding N-terminal" evidence="5">
    <location>
        <begin position="7"/>
        <end position="89"/>
    </location>
</feature>
<dbReference type="CDD" id="cd01065">
    <property type="entry name" value="NAD_bind_Shikimate_DH"/>
    <property type="match status" value="1"/>
</dbReference>
<comment type="catalytic activity">
    <reaction evidence="4">
        <text>shikimate + NADP(+) = 3-dehydroshikimate + NADPH + H(+)</text>
        <dbReference type="Rhea" id="RHEA:17737"/>
        <dbReference type="ChEBI" id="CHEBI:15378"/>
        <dbReference type="ChEBI" id="CHEBI:16630"/>
        <dbReference type="ChEBI" id="CHEBI:36208"/>
        <dbReference type="ChEBI" id="CHEBI:57783"/>
        <dbReference type="ChEBI" id="CHEBI:58349"/>
        <dbReference type="EC" id="1.1.1.25"/>
    </reaction>
</comment>
<dbReference type="GO" id="GO:0008652">
    <property type="term" value="P:amino acid biosynthetic process"/>
    <property type="evidence" value="ECO:0007669"/>
    <property type="project" value="UniProtKB-KW"/>
</dbReference>
<evidence type="ECO:0000256" key="4">
    <source>
        <dbReference type="HAMAP-Rule" id="MF_00222"/>
    </source>
</evidence>
<evidence type="ECO:0000313" key="7">
    <source>
        <dbReference type="EMBL" id="EFL49252.1"/>
    </source>
</evidence>
<evidence type="ECO:0000256" key="2">
    <source>
        <dbReference type="ARBA" id="ARBA00023002"/>
    </source>
</evidence>
<dbReference type="GO" id="GO:0004764">
    <property type="term" value="F:shikimate 3-dehydrogenase (NADP+) activity"/>
    <property type="evidence" value="ECO:0007669"/>
    <property type="project" value="UniProtKB-UniRule"/>
</dbReference>
<feature type="binding site" evidence="4">
    <location>
        <position position="62"/>
    </location>
    <ligand>
        <name>shikimate</name>
        <dbReference type="ChEBI" id="CHEBI:36208"/>
    </ligand>
</feature>
<evidence type="ECO:0000259" key="5">
    <source>
        <dbReference type="Pfam" id="PF08501"/>
    </source>
</evidence>
<comment type="caution">
    <text evidence="4">Lacks conserved residue(s) required for the propagation of feature annotation.</text>
</comment>
<dbReference type="InterPro" id="IPR022893">
    <property type="entry name" value="Shikimate_DH_fam"/>
</dbReference>
<dbReference type="Pfam" id="PF18317">
    <property type="entry name" value="SDH_C"/>
    <property type="match status" value="1"/>
</dbReference>
<dbReference type="InterPro" id="IPR013708">
    <property type="entry name" value="Shikimate_DH-bd_N"/>
</dbReference>
<dbReference type="EC" id="1.1.1.25" evidence="4"/>
<dbReference type="Gene3D" id="3.40.50.720">
    <property type="entry name" value="NAD(P)-binding Rossmann-like Domain"/>
    <property type="match status" value="1"/>
</dbReference>
<dbReference type="Pfam" id="PF08501">
    <property type="entry name" value="Shikimate_dh_N"/>
    <property type="match status" value="1"/>
</dbReference>
<keyword evidence="3 4" id="KW-0057">Aromatic amino acid biosynthesis</keyword>
<dbReference type="RefSeq" id="WP_005996942.1">
    <property type="nucleotide sequence ID" value="NZ_AECZ01000053.1"/>
</dbReference>
<feature type="binding site" evidence="4">
    <location>
        <position position="213"/>
    </location>
    <ligand>
        <name>shikimate</name>
        <dbReference type="ChEBI" id="CHEBI:36208"/>
    </ligand>
</feature>
<organism evidence="7 8">
    <name type="scientific">Solidesulfovibrio fructosivorans JJ]</name>
    <dbReference type="NCBI Taxonomy" id="596151"/>
    <lineage>
        <taxon>Bacteria</taxon>
        <taxon>Pseudomonadati</taxon>
        <taxon>Thermodesulfobacteriota</taxon>
        <taxon>Desulfovibrionia</taxon>
        <taxon>Desulfovibrionales</taxon>
        <taxon>Desulfovibrionaceae</taxon>
        <taxon>Solidesulfovibrio</taxon>
    </lineage>
</organism>
<reference evidence="7 8" key="1">
    <citation type="submission" date="2010-08" db="EMBL/GenBank/DDBJ databases">
        <title>The draft genome of Desulfovibrio fructosovorans JJ.</title>
        <authorList>
            <consortium name="US DOE Joint Genome Institute (JGI-PGF)"/>
            <person name="Lucas S."/>
            <person name="Copeland A."/>
            <person name="Lapidus A."/>
            <person name="Cheng J.-F."/>
            <person name="Bruce D."/>
            <person name="Goodwin L."/>
            <person name="Pitluck S."/>
            <person name="Land M.L."/>
            <person name="Hauser L."/>
            <person name="Chang Y.-J."/>
            <person name="Jeffries C."/>
            <person name="Wall J.D."/>
            <person name="Stahl D.A."/>
            <person name="Arkin A.P."/>
            <person name="Dehal P."/>
            <person name="Stolyar S.M."/>
            <person name="Hazen T.C."/>
            <person name="Woyke T.J."/>
        </authorList>
    </citation>
    <scope>NUCLEOTIDE SEQUENCE [LARGE SCALE GENOMIC DNA]</scope>
    <source>
        <strain evidence="7 8">JJ</strain>
    </source>
</reference>
<feature type="domain" description="SDH C-terminal" evidence="6">
    <location>
        <begin position="234"/>
        <end position="258"/>
    </location>
</feature>
<feature type="active site" description="Proton acceptor" evidence="4">
    <location>
        <position position="66"/>
    </location>
</feature>
<dbReference type="Gene3D" id="3.40.50.10860">
    <property type="entry name" value="Leucine Dehydrogenase, chain A, domain 1"/>
    <property type="match status" value="1"/>
</dbReference>
<evidence type="ECO:0000259" key="6">
    <source>
        <dbReference type="Pfam" id="PF18317"/>
    </source>
</evidence>
<feature type="binding site" evidence="4">
    <location>
        <position position="211"/>
    </location>
    <ligand>
        <name>NADP(+)</name>
        <dbReference type="ChEBI" id="CHEBI:58349"/>
    </ligand>
</feature>
<dbReference type="SUPFAM" id="SSF51735">
    <property type="entry name" value="NAD(P)-binding Rossmann-fold domains"/>
    <property type="match status" value="1"/>
</dbReference>
<dbReference type="GO" id="GO:0019632">
    <property type="term" value="P:shikimate metabolic process"/>
    <property type="evidence" value="ECO:0007669"/>
    <property type="project" value="TreeGrafter"/>
</dbReference>
<comment type="caution">
    <text evidence="7">The sequence shown here is derived from an EMBL/GenBank/DDBJ whole genome shotgun (WGS) entry which is preliminary data.</text>
</comment>
<feature type="binding site" evidence="4">
    <location>
        <position position="87"/>
    </location>
    <ligand>
        <name>shikimate</name>
        <dbReference type="ChEBI" id="CHEBI:36208"/>
    </ligand>
</feature>
<dbReference type="PANTHER" id="PTHR21089">
    <property type="entry name" value="SHIKIMATE DEHYDROGENASE"/>
    <property type="match status" value="1"/>
</dbReference>
<feature type="binding site" evidence="4">
    <location>
        <begin position="15"/>
        <end position="17"/>
    </location>
    <ligand>
        <name>shikimate</name>
        <dbReference type="ChEBI" id="CHEBI:36208"/>
    </ligand>
</feature>
<dbReference type="InterPro" id="IPR041121">
    <property type="entry name" value="SDH_C"/>
</dbReference>
<comment type="subunit">
    <text evidence="4">Homodimer.</text>
</comment>
<comment type="function">
    <text evidence="4">Involved in the biosynthesis of the chorismate, which leads to the biosynthesis of aromatic amino acids. Catalyzes the reversible NADPH linked reduction of 3-dehydroshikimate (DHSA) to yield shikimate (SA).</text>
</comment>
<evidence type="ECO:0000256" key="3">
    <source>
        <dbReference type="ARBA" id="ARBA00023141"/>
    </source>
</evidence>
<keyword evidence="2 4" id="KW-0560">Oxidoreductase</keyword>
<accession>E1K297</accession>
<dbReference type="GO" id="GO:0009073">
    <property type="term" value="P:aromatic amino acid family biosynthetic process"/>
    <property type="evidence" value="ECO:0007669"/>
    <property type="project" value="UniProtKB-KW"/>
</dbReference>
<dbReference type="SUPFAM" id="SSF53223">
    <property type="entry name" value="Aminoacid dehydrogenase-like, N-terminal domain"/>
    <property type="match status" value="1"/>
</dbReference>
<feature type="binding site" evidence="4">
    <location>
        <position position="102"/>
    </location>
    <ligand>
        <name>shikimate</name>
        <dbReference type="ChEBI" id="CHEBI:36208"/>
    </ligand>
</feature>
<feature type="binding site" evidence="4">
    <location>
        <position position="78"/>
    </location>
    <ligand>
        <name>NADP(+)</name>
        <dbReference type="ChEBI" id="CHEBI:58349"/>
    </ligand>
</feature>
<dbReference type="eggNOG" id="COG0169">
    <property type="taxonomic scope" value="Bacteria"/>
</dbReference>
<dbReference type="Proteomes" id="UP000006250">
    <property type="component" value="Unassembled WGS sequence"/>
</dbReference>
<comment type="pathway">
    <text evidence="1 4">Metabolic intermediate biosynthesis; chorismate biosynthesis; chorismate from D-erythrose 4-phosphate and phosphoenolpyruvate: step 4/7.</text>
</comment>
<keyword evidence="4" id="KW-0521">NADP</keyword>
<dbReference type="STRING" id="596151.DesfrDRAFT_3997"/>
<keyword evidence="8" id="KW-1185">Reference proteome</keyword>
<dbReference type="UniPathway" id="UPA00053">
    <property type="reaction ID" value="UER00087"/>
</dbReference>
<name>E1K297_SOLFR</name>
<dbReference type="GO" id="GO:0050661">
    <property type="term" value="F:NADP binding"/>
    <property type="evidence" value="ECO:0007669"/>
    <property type="project" value="TreeGrafter"/>
</dbReference>
<dbReference type="GO" id="GO:0005829">
    <property type="term" value="C:cytosol"/>
    <property type="evidence" value="ECO:0007669"/>
    <property type="project" value="TreeGrafter"/>
</dbReference>
<dbReference type="AlphaFoldDB" id="E1K297"/>
<gene>
    <name evidence="4" type="primary">aroE</name>
    <name evidence="7" type="ORF">DesfrDRAFT_3997</name>
</gene>
<feature type="binding site" evidence="4">
    <location>
        <position position="241"/>
    </location>
    <ligand>
        <name>shikimate</name>
        <dbReference type="ChEBI" id="CHEBI:36208"/>
    </ligand>
</feature>
<evidence type="ECO:0000313" key="8">
    <source>
        <dbReference type="Proteomes" id="UP000006250"/>
    </source>
</evidence>
<dbReference type="HAMAP" id="MF_00222">
    <property type="entry name" value="Shikimate_DH_AroE"/>
    <property type="match status" value="1"/>
</dbReference>
<dbReference type="InterPro" id="IPR046346">
    <property type="entry name" value="Aminoacid_DH-like_N_sf"/>
</dbReference>
<proteinExistence type="inferred from homology"/>
<protein>
    <recommendedName>
        <fullName evidence="4">Shikimate dehydrogenase (NADP(+))</fullName>
        <shortName evidence="4">SDH</shortName>
        <ecNumber evidence="4">1.1.1.25</ecNumber>
    </recommendedName>
</protein>
<feature type="binding site" evidence="4">
    <location>
        <position position="234"/>
    </location>
    <ligand>
        <name>NADP(+)</name>
        <dbReference type="ChEBI" id="CHEBI:58349"/>
    </ligand>
</feature>
<sequence length="270" mass="29307">MSRVFGIIGHPLGHTLSPLVHNWGFKRFGIKARYEAWPTLPEELGAFMVRLRETPVEGLSVTIPHKTPVMAYVDAVTDLGRSVGAVNTLYWRDGELWAENTDVEGFCRPLVLRGIAPRAALILGCGGVARAAVAGLVRLGVERLAVTGRSAEKAAVLAGEFGLERVDWDRRADFPAGLLVNATPMGMTGRLEGLSPYPAEALGPDHVVYDLVYTPDPTHFGADALAAGGLVVSGMEMFLYQAVEQFRLWTGRILPDDELRTLLRKALYGA</sequence>
<dbReference type="GO" id="GO:0009423">
    <property type="term" value="P:chorismate biosynthetic process"/>
    <property type="evidence" value="ECO:0007669"/>
    <property type="project" value="UniProtKB-UniRule"/>
</dbReference>
<comment type="similarity">
    <text evidence="4">Belongs to the shikimate dehydrogenase family.</text>
</comment>
<evidence type="ECO:0000256" key="1">
    <source>
        <dbReference type="ARBA" id="ARBA00004871"/>
    </source>
</evidence>
<dbReference type="EMBL" id="AECZ01000053">
    <property type="protein sequence ID" value="EFL49252.1"/>
    <property type="molecule type" value="Genomic_DNA"/>
</dbReference>
<dbReference type="PANTHER" id="PTHR21089:SF1">
    <property type="entry name" value="BIFUNCTIONAL 3-DEHYDROQUINATE DEHYDRATASE_SHIKIMATE DEHYDROGENASE, CHLOROPLASTIC"/>
    <property type="match status" value="1"/>
</dbReference>
<keyword evidence="4" id="KW-0028">Amino-acid biosynthesis</keyword>
<dbReference type="OrthoDB" id="9792692at2"/>
<dbReference type="InterPro" id="IPR036291">
    <property type="entry name" value="NAD(P)-bd_dom_sf"/>
</dbReference>